<accession>A0ABW5RV62</accession>
<dbReference type="SMART" id="SM00387">
    <property type="entry name" value="HATPase_c"/>
    <property type="match status" value="1"/>
</dbReference>
<sequence>MSIKKRLVLSNIAMIIIPMVSFLIIEMIVGYLLFVVFNGSPQGDDLKWFIGFRFIAIAFILVITNGLLTYYVSKSILKPITKLTNAAKEIRDGNLDFSVESSKKDELGQLSNTFEMMRLKLKEAQKAQARYEQNRKELIASISHDLKTPLTSIKGYVKGIQDGVANTPEKVDRYVNTIYNKANDMDALIDELFLYSKLELERVPLRLEKVDLKVFFDDFIEEMEFTLEKDGGSATLDANPNQRYVVKADREQIKRVVTNIIQNSLKYMDKNQKNISVQLTANVHDVVVEIKDNGSGISKQDLPLIFESFYRTDTSRNSATGGSGLGLSIVKKIIEAHGGSIWAESELGEGTSISFKLKKVS</sequence>
<dbReference type="CDD" id="cd06225">
    <property type="entry name" value="HAMP"/>
    <property type="match status" value="1"/>
</dbReference>
<organism evidence="18 19">
    <name type="scientific">Bacillus seohaeanensis</name>
    <dbReference type="NCBI Taxonomy" id="284580"/>
    <lineage>
        <taxon>Bacteria</taxon>
        <taxon>Bacillati</taxon>
        <taxon>Bacillota</taxon>
        <taxon>Bacilli</taxon>
        <taxon>Bacillales</taxon>
        <taxon>Bacillaceae</taxon>
        <taxon>Bacillus</taxon>
    </lineage>
</organism>
<feature type="transmembrane region" description="Helical" evidence="15">
    <location>
        <begin position="12"/>
        <end position="37"/>
    </location>
</feature>
<evidence type="ECO:0000256" key="2">
    <source>
        <dbReference type="ARBA" id="ARBA00004651"/>
    </source>
</evidence>
<dbReference type="InterPro" id="IPR050398">
    <property type="entry name" value="HssS/ArlS-like"/>
</dbReference>
<dbReference type="GO" id="GO:0016301">
    <property type="term" value="F:kinase activity"/>
    <property type="evidence" value="ECO:0007669"/>
    <property type="project" value="UniProtKB-KW"/>
</dbReference>
<dbReference type="Gene3D" id="3.30.565.10">
    <property type="entry name" value="Histidine kinase-like ATPase, C-terminal domain"/>
    <property type="match status" value="1"/>
</dbReference>
<evidence type="ECO:0000256" key="7">
    <source>
        <dbReference type="ARBA" id="ARBA00022692"/>
    </source>
</evidence>
<dbReference type="InterPro" id="IPR004358">
    <property type="entry name" value="Sig_transdc_His_kin-like_C"/>
</dbReference>
<dbReference type="PANTHER" id="PTHR45528:SF1">
    <property type="entry name" value="SENSOR HISTIDINE KINASE CPXA"/>
    <property type="match status" value="1"/>
</dbReference>
<evidence type="ECO:0000256" key="12">
    <source>
        <dbReference type="ARBA" id="ARBA00023012"/>
    </source>
</evidence>
<evidence type="ECO:0000256" key="4">
    <source>
        <dbReference type="ARBA" id="ARBA00022475"/>
    </source>
</evidence>
<evidence type="ECO:0000256" key="11">
    <source>
        <dbReference type="ARBA" id="ARBA00022989"/>
    </source>
</evidence>
<feature type="domain" description="HAMP" evidence="17">
    <location>
        <begin position="74"/>
        <end position="126"/>
    </location>
</feature>
<dbReference type="SUPFAM" id="SSF47384">
    <property type="entry name" value="Homodimeric domain of signal transducing histidine kinase"/>
    <property type="match status" value="1"/>
</dbReference>
<dbReference type="InterPro" id="IPR003594">
    <property type="entry name" value="HATPase_dom"/>
</dbReference>
<evidence type="ECO:0000313" key="18">
    <source>
        <dbReference type="EMBL" id="MFD2682538.1"/>
    </source>
</evidence>
<dbReference type="PROSITE" id="PS50109">
    <property type="entry name" value="HIS_KIN"/>
    <property type="match status" value="1"/>
</dbReference>
<dbReference type="PRINTS" id="PR00344">
    <property type="entry name" value="BCTRLSENSOR"/>
</dbReference>
<reference evidence="19" key="1">
    <citation type="journal article" date="2019" name="Int. J. Syst. Evol. Microbiol.">
        <title>The Global Catalogue of Microorganisms (GCM) 10K type strain sequencing project: providing services to taxonomists for standard genome sequencing and annotation.</title>
        <authorList>
            <consortium name="The Broad Institute Genomics Platform"/>
            <consortium name="The Broad Institute Genome Sequencing Center for Infectious Disease"/>
            <person name="Wu L."/>
            <person name="Ma J."/>
        </authorList>
    </citation>
    <scope>NUCLEOTIDE SEQUENCE [LARGE SCALE GENOMIC DNA]</scope>
    <source>
        <strain evidence="19">KCTC 3913</strain>
    </source>
</reference>
<dbReference type="SUPFAM" id="SSF55874">
    <property type="entry name" value="ATPase domain of HSP90 chaperone/DNA topoisomerase II/histidine kinase"/>
    <property type="match status" value="1"/>
</dbReference>
<proteinExistence type="predicted"/>
<evidence type="ECO:0000256" key="10">
    <source>
        <dbReference type="ARBA" id="ARBA00022840"/>
    </source>
</evidence>
<dbReference type="InterPro" id="IPR036097">
    <property type="entry name" value="HisK_dim/P_sf"/>
</dbReference>
<dbReference type="SMART" id="SM00304">
    <property type="entry name" value="HAMP"/>
    <property type="match status" value="1"/>
</dbReference>
<dbReference type="InterPro" id="IPR003660">
    <property type="entry name" value="HAMP_dom"/>
</dbReference>
<dbReference type="Gene3D" id="6.10.340.10">
    <property type="match status" value="1"/>
</dbReference>
<evidence type="ECO:0000256" key="5">
    <source>
        <dbReference type="ARBA" id="ARBA00022553"/>
    </source>
</evidence>
<keyword evidence="14" id="KW-0175">Coiled coil</keyword>
<dbReference type="RefSeq" id="WP_377937189.1">
    <property type="nucleotide sequence ID" value="NZ_JBHUMF010000031.1"/>
</dbReference>
<evidence type="ECO:0000256" key="13">
    <source>
        <dbReference type="ARBA" id="ARBA00023136"/>
    </source>
</evidence>
<dbReference type="InterPro" id="IPR036890">
    <property type="entry name" value="HATPase_C_sf"/>
</dbReference>
<dbReference type="PROSITE" id="PS50885">
    <property type="entry name" value="HAMP"/>
    <property type="match status" value="1"/>
</dbReference>
<dbReference type="PANTHER" id="PTHR45528">
    <property type="entry name" value="SENSOR HISTIDINE KINASE CPXA"/>
    <property type="match status" value="1"/>
</dbReference>
<keyword evidence="7 15" id="KW-0812">Transmembrane</keyword>
<keyword evidence="12" id="KW-0902">Two-component regulatory system</keyword>
<evidence type="ECO:0000313" key="19">
    <source>
        <dbReference type="Proteomes" id="UP001597506"/>
    </source>
</evidence>
<keyword evidence="8" id="KW-0547">Nucleotide-binding</keyword>
<dbReference type="CDD" id="cd00075">
    <property type="entry name" value="HATPase"/>
    <property type="match status" value="1"/>
</dbReference>
<protein>
    <recommendedName>
        <fullName evidence="3">histidine kinase</fullName>
        <ecNumber evidence="3">2.7.13.3</ecNumber>
    </recommendedName>
</protein>
<dbReference type="Pfam" id="PF00512">
    <property type="entry name" value="HisKA"/>
    <property type="match status" value="1"/>
</dbReference>
<name>A0ABW5RV62_9BACI</name>
<evidence type="ECO:0000256" key="6">
    <source>
        <dbReference type="ARBA" id="ARBA00022679"/>
    </source>
</evidence>
<dbReference type="EMBL" id="JBHUMF010000031">
    <property type="protein sequence ID" value="MFD2682538.1"/>
    <property type="molecule type" value="Genomic_DNA"/>
</dbReference>
<evidence type="ECO:0000256" key="15">
    <source>
        <dbReference type="SAM" id="Phobius"/>
    </source>
</evidence>
<keyword evidence="13 15" id="KW-0472">Membrane</keyword>
<evidence type="ECO:0000259" key="16">
    <source>
        <dbReference type="PROSITE" id="PS50109"/>
    </source>
</evidence>
<dbReference type="Gene3D" id="1.10.287.130">
    <property type="match status" value="1"/>
</dbReference>
<gene>
    <name evidence="18" type="ORF">ACFSUL_17495</name>
</gene>
<keyword evidence="11 15" id="KW-1133">Transmembrane helix</keyword>
<keyword evidence="6" id="KW-0808">Transferase</keyword>
<comment type="subcellular location">
    <subcellularLocation>
        <location evidence="2">Cell membrane</location>
        <topology evidence="2">Multi-pass membrane protein</topology>
    </subcellularLocation>
</comment>
<comment type="catalytic activity">
    <reaction evidence="1">
        <text>ATP + protein L-histidine = ADP + protein N-phospho-L-histidine.</text>
        <dbReference type="EC" id="2.7.13.3"/>
    </reaction>
</comment>
<dbReference type="Pfam" id="PF02518">
    <property type="entry name" value="HATPase_c"/>
    <property type="match status" value="1"/>
</dbReference>
<evidence type="ECO:0000256" key="8">
    <source>
        <dbReference type="ARBA" id="ARBA00022741"/>
    </source>
</evidence>
<evidence type="ECO:0000256" key="9">
    <source>
        <dbReference type="ARBA" id="ARBA00022777"/>
    </source>
</evidence>
<keyword evidence="9 18" id="KW-0418">Kinase</keyword>
<evidence type="ECO:0000256" key="14">
    <source>
        <dbReference type="SAM" id="Coils"/>
    </source>
</evidence>
<keyword evidence="10" id="KW-0067">ATP-binding</keyword>
<feature type="coiled-coil region" evidence="14">
    <location>
        <begin position="114"/>
        <end position="141"/>
    </location>
</feature>
<feature type="transmembrane region" description="Helical" evidence="15">
    <location>
        <begin position="49"/>
        <end position="72"/>
    </location>
</feature>
<keyword evidence="4" id="KW-1003">Cell membrane</keyword>
<dbReference type="SUPFAM" id="SSF158472">
    <property type="entry name" value="HAMP domain-like"/>
    <property type="match status" value="1"/>
</dbReference>
<dbReference type="InterPro" id="IPR005467">
    <property type="entry name" value="His_kinase_dom"/>
</dbReference>
<dbReference type="InterPro" id="IPR003661">
    <property type="entry name" value="HisK_dim/P_dom"/>
</dbReference>
<dbReference type="SMART" id="SM00388">
    <property type="entry name" value="HisKA"/>
    <property type="match status" value="1"/>
</dbReference>
<keyword evidence="5" id="KW-0597">Phosphoprotein</keyword>
<keyword evidence="19" id="KW-1185">Reference proteome</keyword>
<dbReference type="Pfam" id="PF00672">
    <property type="entry name" value="HAMP"/>
    <property type="match status" value="1"/>
</dbReference>
<dbReference type="CDD" id="cd00082">
    <property type="entry name" value="HisKA"/>
    <property type="match status" value="1"/>
</dbReference>
<dbReference type="Proteomes" id="UP001597506">
    <property type="component" value="Unassembled WGS sequence"/>
</dbReference>
<comment type="caution">
    <text evidence="18">The sequence shown here is derived from an EMBL/GenBank/DDBJ whole genome shotgun (WGS) entry which is preliminary data.</text>
</comment>
<evidence type="ECO:0000259" key="17">
    <source>
        <dbReference type="PROSITE" id="PS50885"/>
    </source>
</evidence>
<feature type="domain" description="Histidine kinase" evidence="16">
    <location>
        <begin position="141"/>
        <end position="361"/>
    </location>
</feature>
<evidence type="ECO:0000256" key="3">
    <source>
        <dbReference type="ARBA" id="ARBA00012438"/>
    </source>
</evidence>
<dbReference type="EC" id="2.7.13.3" evidence="3"/>
<evidence type="ECO:0000256" key="1">
    <source>
        <dbReference type="ARBA" id="ARBA00000085"/>
    </source>
</evidence>